<dbReference type="PANTHER" id="PTHR33452:SF1">
    <property type="entry name" value="INNER MEMBRANE PROTEIN YPHA-RELATED"/>
    <property type="match status" value="1"/>
</dbReference>
<dbReference type="InterPro" id="IPR051907">
    <property type="entry name" value="DoxX-like_oxidoreductase"/>
</dbReference>
<gene>
    <name evidence="8" type="ORF">J7302_04415</name>
</gene>
<feature type="transmembrane region" description="Helical" evidence="7">
    <location>
        <begin position="46"/>
        <end position="67"/>
    </location>
</feature>
<feature type="transmembrane region" description="Helical" evidence="7">
    <location>
        <begin position="74"/>
        <end position="94"/>
    </location>
</feature>
<evidence type="ECO:0000256" key="4">
    <source>
        <dbReference type="ARBA" id="ARBA00022692"/>
    </source>
</evidence>
<dbReference type="Proteomes" id="UP001519667">
    <property type="component" value="Unassembled WGS sequence"/>
</dbReference>
<evidence type="ECO:0000256" key="3">
    <source>
        <dbReference type="ARBA" id="ARBA00022475"/>
    </source>
</evidence>
<evidence type="ECO:0000256" key="5">
    <source>
        <dbReference type="ARBA" id="ARBA00022989"/>
    </source>
</evidence>
<accession>A0ABS5XCF8</accession>
<dbReference type="InterPro" id="IPR032808">
    <property type="entry name" value="DoxX"/>
</dbReference>
<proteinExistence type="inferred from homology"/>
<comment type="subcellular location">
    <subcellularLocation>
        <location evidence="1">Cell membrane</location>
        <topology evidence="1">Multi-pass membrane protein</topology>
    </subcellularLocation>
</comment>
<keyword evidence="6 7" id="KW-0472">Membrane</keyword>
<evidence type="ECO:0000256" key="2">
    <source>
        <dbReference type="ARBA" id="ARBA00006679"/>
    </source>
</evidence>
<name>A0ABS5XCF8_9GAMM</name>
<evidence type="ECO:0000313" key="9">
    <source>
        <dbReference type="Proteomes" id="UP001519667"/>
    </source>
</evidence>
<keyword evidence="4 7" id="KW-0812">Transmembrane</keyword>
<sequence>MSLSSTDWALLFLRVSGCLLLLWVHGLPKLLNFSRELTVIEDPLHLGAWTTLGLAIFAEVLCPLPIILGVLTRLACLPILAVLLVSLILVHPEWSLAEGQFAWLLLIIFVTVLIAGPGNLSLYGRLPGRRPAPAWLT</sequence>
<keyword evidence="3" id="KW-1003">Cell membrane</keyword>
<reference evidence="8 9" key="1">
    <citation type="submission" date="2021-04" db="EMBL/GenBank/DDBJ databases">
        <title>Pseudomonas boanensis sp. nov., a bacterium isolated from river water used for household purposes in Boane District, Mozambique.</title>
        <authorList>
            <person name="Nicklasson M."/>
            <person name="Martin-Rodriguez A.J."/>
            <person name="Thorell K."/>
            <person name="Neves L."/>
            <person name="Mussagy A."/>
            <person name="Rydberg H.A."/>
            <person name="Hernroth B."/>
            <person name="Svensson-Stadler L."/>
            <person name="Sjoling A."/>
        </authorList>
    </citation>
    <scope>NUCLEOTIDE SEQUENCE [LARGE SCALE GENOMIC DNA]</scope>
    <source>
        <strain evidence="8 9">DB1</strain>
    </source>
</reference>
<organism evidence="8 9">
    <name type="scientific">Metapseudomonas boanensis</name>
    <dbReference type="NCBI Taxonomy" id="2822138"/>
    <lineage>
        <taxon>Bacteria</taxon>
        <taxon>Pseudomonadati</taxon>
        <taxon>Pseudomonadota</taxon>
        <taxon>Gammaproteobacteria</taxon>
        <taxon>Pseudomonadales</taxon>
        <taxon>Pseudomonadaceae</taxon>
        <taxon>Metapseudomonas</taxon>
    </lineage>
</organism>
<comment type="similarity">
    <text evidence="2">Belongs to the DoxX family.</text>
</comment>
<comment type="caution">
    <text evidence="8">The sequence shown here is derived from an EMBL/GenBank/DDBJ whole genome shotgun (WGS) entry which is preliminary data.</text>
</comment>
<dbReference type="Pfam" id="PF07681">
    <property type="entry name" value="DoxX"/>
    <property type="match status" value="1"/>
</dbReference>
<evidence type="ECO:0000256" key="7">
    <source>
        <dbReference type="SAM" id="Phobius"/>
    </source>
</evidence>
<dbReference type="EMBL" id="JAGTIS010000002">
    <property type="protein sequence ID" value="MBT8765379.1"/>
    <property type="molecule type" value="Genomic_DNA"/>
</dbReference>
<evidence type="ECO:0000313" key="8">
    <source>
        <dbReference type="EMBL" id="MBT8765379.1"/>
    </source>
</evidence>
<dbReference type="RefSeq" id="WP_215371026.1">
    <property type="nucleotide sequence ID" value="NZ_JAGTIS010000002.1"/>
</dbReference>
<evidence type="ECO:0000256" key="6">
    <source>
        <dbReference type="ARBA" id="ARBA00023136"/>
    </source>
</evidence>
<dbReference type="PANTHER" id="PTHR33452">
    <property type="entry name" value="OXIDOREDUCTASE CATD-RELATED"/>
    <property type="match status" value="1"/>
</dbReference>
<protein>
    <submittedName>
        <fullName evidence="8">DoxX family protein</fullName>
    </submittedName>
</protein>
<keyword evidence="9" id="KW-1185">Reference proteome</keyword>
<feature type="transmembrane region" description="Helical" evidence="7">
    <location>
        <begin position="100"/>
        <end position="120"/>
    </location>
</feature>
<keyword evidence="5 7" id="KW-1133">Transmembrane helix</keyword>
<feature type="transmembrane region" description="Helical" evidence="7">
    <location>
        <begin position="7"/>
        <end position="26"/>
    </location>
</feature>
<evidence type="ECO:0000256" key="1">
    <source>
        <dbReference type="ARBA" id="ARBA00004651"/>
    </source>
</evidence>